<dbReference type="PANTHER" id="PTHR42791:SF14">
    <property type="entry name" value="N-ACETYLTRANSFERASE DOMAIN-CONTAINING PROTEIN"/>
    <property type="match status" value="1"/>
</dbReference>
<dbReference type="GO" id="GO:0016747">
    <property type="term" value="F:acyltransferase activity, transferring groups other than amino-acyl groups"/>
    <property type="evidence" value="ECO:0007669"/>
    <property type="project" value="InterPro"/>
</dbReference>
<evidence type="ECO:0000313" key="2">
    <source>
        <dbReference type="EMBL" id="RYP09107.1"/>
    </source>
</evidence>
<dbReference type="EMBL" id="QJNU01000046">
    <property type="protein sequence ID" value="RYP09107.1"/>
    <property type="molecule type" value="Genomic_DNA"/>
</dbReference>
<name>A0A4Q4TST5_9PEZI</name>
<dbReference type="InterPro" id="IPR016181">
    <property type="entry name" value="Acyl_CoA_acyltransferase"/>
</dbReference>
<protein>
    <recommendedName>
        <fullName evidence="1">N-acetyltransferase domain-containing protein</fullName>
    </recommendedName>
</protein>
<sequence length="264" mass="29211">MSDQTPASEANKGDDVLIEVIDRAEDIVEGFNAVAEAFGRQARDAIWTSMNPGWDDVSEGGGRARCAARLVDRWRATTRDRDGNPNTVFLKASVPDPRQPGRRAIAGVAIWVQASFVEGRGDPPTDDLRRGEVDLDALHPGDEREQRFVAQCYRSLMKRRVAVAREKAASQEEPPAIFVLDMCAVDPAFQRRGIASRLVRWGLEEARERRGAPECTTEASAMGRLAYAGLGFRGQEEIVYEVDEEFQGRDKPSNLFMRTGGNGD</sequence>
<keyword evidence="3" id="KW-1185">Reference proteome</keyword>
<dbReference type="PANTHER" id="PTHR42791">
    <property type="entry name" value="GNAT FAMILY ACETYLTRANSFERASE"/>
    <property type="match status" value="1"/>
</dbReference>
<dbReference type="STRING" id="155417.A0A4Q4TST5"/>
<dbReference type="Pfam" id="PF00583">
    <property type="entry name" value="Acetyltransf_1"/>
    <property type="match status" value="1"/>
</dbReference>
<feature type="domain" description="N-acetyltransferase" evidence="1">
    <location>
        <begin position="117"/>
        <end position="258"/>
    </location>
</feature>
<evidence type="ECO:0000313" key="3">
    <source>
        <dbReference type="Proteomes" id="UP000293360"/>
    </source>
</evidence>
<proteinExistence type="predicted"/>
<accession>A0A4Q4TST5</accession>
<dbReference type="AlphaFoldDB" id="A0A4Q4TST5"/>
<dbReference type="SUPFAM" id="SSF55729">
    <property type="entry name" value="Acyl-CoA N-acyltransferases (Nat)"/>
    <property type="match status" value="1"/>
</dbReference>
<dbReference type="Proteomes" id="UP000293360">
    <property type="component" value="Unassembled WGS sequence"/>
</dbReference>
<dbReference type="PROSITE" id="PS51186">
    <property type="entry name" value="GNAT"/>
    <property type="match status" value="1"/>
</dbReference>
<dbReference type="InterPro" id="IPR000182">
    <property type="entry name" value="GNAT_dom"/>
</dbReference>
<dbReference type="Gene3D" id="3.40.630.30">
    <property type="match status" value="1"/>
</dbReference>
<comment type="caution">
    <text evidence="2">The sequence shown here is derived from an EMBL/GenBank/DDBJ whole genome shotgun (WGS) entry which is preliminary data.</text>
</comment>
<dbReference type="CDD" id="cd04301">
    <property type="entry name" value="NAT_SF"/>
    <property type="match status" value="1"/>
</dbReference>
<gene>
    <name evidence="2" type="ORF">DL764_001474</name>
</gene>
<organism evidence="2 3">
    <name type="scientific">Monosporascus ibericus</name>
    <dbReference type="NCBI Taxonomy" id="155417"/>
    <lineage>
        <taxon>Eukaryota</taxon>
        <taxon>Fungi</taxon>
        <taxon>Dikarya</taxon>
        <taxon>Ascomycota</taxon>
        <taxon>Pezizomycotina</taxon>
        <taxon>Sordariomycetes</taxon>
        <taxon>Xylariomycetidae</taxon>
        <taxon>Xylariales</taxon>
        <taxon>Xylariales incertae sedis</taxon>
        <taxon>Monosporascus</taxon>
    </lineage>
</organism>
<dbReference type="InterPro" id="IPR052523">
    <property type="entry name" value="Trichothecene_AcTrans"/>
</dbReference>
<dbReference type="OrthoDB" id="2832510at2759"/>
<reference evidence="2 3" key="1">
    <citation type="submission" date="2018-06" db="EMBL/GenBank/DDBJ databases">
        <title>Complete Genomes of Monosporascus.</title>
        <authorList>
            <person name="Robinson A.J."/>
            <person name="Natvig D.O."/>
        </authorList>
    </citation>
    <scope>NUCLEOTIDE SEQUENCE [LARGE SCALE GENOMIC DNA]</scope>
    <source>
        <strain evidence="2 3">CBS 110550</strain>
    </source>
</reference>
<evidence type="ECO:0000259" key="1">
    <source>
        <dbReference type="PROSITE" id="PS51186"/>
    </source>
</evidence>